<dbReference type="PANTHER" id="PTHR47703">
    <property type="entry name" value="D-AMINOACID AMINOTRANSFERASE-LIKE PLP-DEPENDENT ENZYMES SUPERFAMILY PROTEIN"/>
    <property type="match status" value="1"/>
</dbReference>
<dbReference type="PANTHER" id="PTHR47703:SF2">
    <property type="entry name" value="D-AMINOACID AMINOTRANSFERASE-LIKE PLP-DEPENDENT ENZYMES SUPERFAMILY PROTEIN"/>
    <property type="match status" value="1"/>
</dbReference>
<dbReference type="Proteomes" id="UP000011713">
    <property type="component" value="Unassembled WGS sequence"/>
</dbReference>
<reference evidence="2" key="1">
    <citation type="journal article" date="2010" name="Science">
        <title>Signatures of adaptation to obligate biotrophy in the Hyaloperonospora arabidopsidis genome.</title>
        <authorList>
            <person name="Baxter L."/>
            <person name="Tripathy S."/>
            <person name="Ishaque N."/>
            <person name="Boot N."/>
            <person name="Cabral A."/>
            <person name="Kemen E."/>
            <person name="Thines M."/>
            <person name="Ah-Fong A."/>
            <person name="Anderson R."/>
            <person name="Badejoko W."/>
            <person name="Bittner-Eddy P."/>
            <person name="Boore J.L."/>
            <person name="Chibucos M.C."/>
            <person name="Coates M."/>
            <person name="Dehal P."/>
            <person name="Delehaunty K."/>
            <person name="Dong S."/>
            <person name="Downton P."/>
            <person name="Dumas B."/>
            <person name="Fabro G."/>
            <person name="Fronick C."/>
            <person name="Fuerstenberg S.I."/>
            <person name="Fulton L."/>
            <person name="Gaulin E."/>
            <person name="Govers F."/>
            <person name="Hughes L."/>
            <person name="Humphray S."/>
            <person name="Jiang R.H."/>
            <person name="Judelson H."/>
            <person name="Kamoun S."/>
            <person name="Kyung K."/>
            <person name="Meijer H."/>
            <person name="Minx P."/>
            <person name="Morris P."/>
            <person name="Nelson J."/>
            <person name="Phuntumart V."/>
            <person name="Qutob D."/>
            <person name="Rehmany A."/>
            <person name="Rougon-Cardoso A."/>
            <person name="Ryden P."/>
            <person name="Torto-Alalibo T."/>
            <person name="Studholme D."/>
            <person name="Wang Y."/>
            <person name="Win J."/>
            <person name="Wood J."/>
            <person name="Clifton S.W."/>
            <person name="Rogers J."/>
            <person name="Van den Ackerveken G."/>
            <person name="Jones J.D."/>
            <person name="McDowell J.M."/>
            <person name="Beynon J."/>
            <person name="Tyler B.M."/>
        </authorList>
    </citation>
    <scope>NUCLEOTIDE SEQUENCE [LARGE SCALE GENOMIC DNA]</scope>
    <source>
        <strain evidence="2">Emoy2</strain>
    </source>
</reference>
<dbReference type="eggNOG" id="ENOG502S6F8">
    <property type="taxonomic scope" value="Eukaryota"/>
</dbReference>
<sequence length="260" mass="29153">MTETQDVAAALLQVPSVYTPDGGLCSAKKFLQSRPNGVYTCVKAKKWMSKLSSVDHLSKVIVDWPFHMHRLTTSLLLMLDLENVKYDMLKLKTLQMATERVVTAVLTQWQATESIDGILSVLWYPLLQDGMSNGYGLAVHICSMPTIQSTVSTLLVYGEKRKNARCKYTKWIDDRVHIEKYMAHVAEKRRGPIHEAVLSKEGPYGDKVLLEGLVTNLFVGTEAIGAELVAGGIYNKYHGNMLDNDGSKDLSLLRCSWCRR</sequence>
<protein>
    <submittedName>
        <fullName evidence="1">Uncharacterized protein</fullName>
    </submittedName>
</protein>
<name>M4BVP5_HYAAE</name>
<proteinExistence type="predicted"/>
<dbReference type="EnsemblProtists" id="HpaT810589">
    <property type="protein sequence ID" value="HpaP810589"/>
    <property type="gene ID" value="HpaG810589"/>
</dbReference>
<dbReference type="AlphaFoldDB" id="M4BVP5"/>
<dbReference type="EMBL" id="JH597984">
    <property type="status" value="NOT_ANNOTATED_CDS"/>
    <property type="molecule type" value="Genomic_DNA"/>
</dbReference>
<evidence type="ECO:0000313" key="1">
    <source>
        <dbReference type="EnsemblProtists" id="HpaP810589"/>
    </source>
</evidence>
<dbReference type="HOGENOM" id="CLU_1071372_0_0_1"/>
<dbReference type="VEuPathDB" id="FungiDB:HpaG810589"/>
<keyword evidence="2" id="KW-1185">Reference proteome</keyword>
<reference evidence="1" key="2">
    <citation type="submission" date="2015-06" db="UniProtKB">
        <authorList>
            <consortium name="EnsemblProtists"/>
        </authorList>
    </citation>
    <scope>IDENTIFICATION</scope>
    <source>
        <strain evidence="1">Emoy2</strain>
    </source>
</reference>
<evidence type="ECO:0000313" key="2">
    <source>
        <dbReference type="Proteomes" id="UP000011713"/>
    </source>
</evidence>
<organism evidence="1 2">
    <name type="scientific">Hyaloperonospora arabidopsidis (strain Emoy2)</name>
    <name type="common">Downy mildew agent</name>
    <name type="synonym">Peronospora arabidopsidis</name>
    <dbReference type="NCBI Taxonomy" id="559515"/>
    <lineage>
        <taxon>Eukaryota</taxon>
        <taxon>Sar</taxon>
        <taxon>Stramenopiles</taxon>
        <taxon>Oomycota</taxon>
        <taxon>Peronosporomycetes</taxon>
        <taxon>Peronosporales</taxon>
        <taxon>Peronosporaceae</taxon>
        <taxon>Hyaloperonospora</taxon>
    </lineage>
</organism>
<accession>M4BVP5</accession>
<dbReference type="InParanoid" id="M4BVP5"/>